<comment type="similarity">
    <text evidence="6">Belongs to the truncated hemoglobin family. Group II subfamily.</text>
</comment>
<dbReference type="GO" id="GO:0019825">
    <property type="term" value="F:oxygen binding"/>
    <property type="evidence" value="ECO:0007669"/>
    <property type="project" value="InterPro"/>
</dbReference>
<evidence type="ECO:0000256" key="3">
    <source>
        <dbReference type="ARBA" id="ARBA00022617"/>
    </source>
</evidence>
<reference evidence="8 9" key="1">
    <citation type="submission" date="2017-08" db="EMBL/GenBank/DDBJ databases">
        <title>Infants hospitalized years apart are colonized by the same room-sourced microbial strains.</title>
        <authorList>
            <person name="Brooks B."/>
            <person name="Olm M.R."/>
            <person name="Firek B.A."/>
            <person name="Baker R."/>
            <person name="Thomas B.C."/>
            <person name="Morowitz M.J."/>
            <person name="Banfield J.F."/>
        </authorList>
    </citation>
    <scope>NUCLEOTIDE SEQUENCE [LARGE SCALE GENOMIC DNA]</scope>
    <source>
        <strain evidence="8">S2_003_000_R2_14</strain>
    </source>
</reference>
<dbReference type="Pfam" id="PF01152">
    <property type="entry name" value="Bac_globin"/>
    <property type="match status" value="1"/>
</dbReference>
<evidence type="ECO:0000313" key="8">
    <source>
        <dbReference type="EMBL" id="PZR18306.1"/>
    </source>
</evidence>
<evidence type="ECO:0000256" key="2">
    <source>
        <dbReference type="ARBA" id="ARBA00022448"/>
    </source>
</evidence>
<feature type="region of interest" description="Disordered" evidence="7">
    <location>
        <begin position="1"/>
        <end position="22"/>
    </location>
</feature>
<name>A0A2W5U1E0_9BACT</name>
<sequence length="146" mass="16610">MAVKLRTGGGDNWTPAPEDTPWHQLGGTAAVMELANEFYDQMELHEPELTAVHRQDSPGKISRESRERFAMFLVGWLGGPQEYIEKHGHPRLRMRHARVLVNVAQRDAWLRSMTRAMDAKNITGGVRTFLDARFAEVAEFLRNAPE</sequence>
<keyword evidence="4" id="KW-0479">Metal-binding</keyword>
<dbReference type="InterPro" id="IPR009050">
    <property type="entry name" value="Globin-like_sf"/>
</dbReference>
<comment type="cofactor">
    <cofactor evidence="1">
        <name>heme</name>
        <dbReference type="ChEBI" id="CHEBI:30413"/>
    </cofactor>
</comment>
<evidence type="ECO:0000313" key="9">
    <source>
        <dbReference type="Proteomes" id="UP000249061"/>
    </source>
</evidence>
<evidence type="ECO:0000256" key="1">
    <source>
        <dbReference type="ARBA" id="ARBA00001971"/>
    </source>
</evidence>
<evidence type="ECO:0000256" key="6">
    <source>
        <dbReference type="ARBA" id="ARBA00034496"/>
    </source>
</evidence>
<dbReference type="Proteomes" id="UP000249061">
    <property type="component" value="Unassembled WGS sequence"/>
</dbReference>
<keyword evidence="2" id="KW-0813">Transport</keyword>
<proteinExistence type="inferred from homology"/>
<dbReference type="InterPro" id="IPR044203">
    <property type="entry name" value="GlbO/GLB3-like"/>
</dbReference>
<accession>A0A2W5U1E0</accession>
<dbReference type="InterPro" id="IPR001486">
    <property type="entry name" value="Hemoglobin_trunc"/>
</dbReference>
<evidence type="ECO:0000256" key="7">
    <source>
        <dbReference type="SAM" id="MobiDB-lite"/>
    </source>
</evidence>
<dbReference type="PROSITE" id="PS01213">
    <property type="entry name" value="GLOBIN_FAM_2"/>
    <property type="match status" value="1"/>
</dbReference>
<keyword evidence="3" id="KW-0349">Heme</keyword>
<dbReference type="PANTHER" id="PTHR47366">
    <property type="entry name" value="TWO-ON-TWO HEMOGLOBIN-3"/>
    <property type="match status" value="1"/>
</dbReference>
<dbReference type="SUPFAM" id="SSF46458">
    <property type="entry name" value="Globin-like"/>
    <property type="match status" value="1"/>
</dbReference>
<dbReference type="InterPro" id="IPR012292">
    <property type="entry name" value="Globin/Proto"/>
</dbReference>
<dbReference type="GO" id="GO:0020037">
    <property type="term" value="F:heme binding"/>
    <property type="evidence" value="ECO:0007669"/>
    <property type="project" value="InterPro"/>
</dbReference>
<evidence type="ECO:0000256" key="5">
    <source>
        <dbReference type="ARBA" id="ARBA00023004"/>
    </source>
</evidence>
<gene>
    <name evidence="8" type="ORF">DI536_00005</name>
</gene>
<dbReference type="GO" id="GO:0046872">
    <property type="term" value="F:metal ion binding"/>
    <property type="evidence" value="ECO:0007669"/>
    <property type="project" value="UniProtKB-KW"/>
</dbReference>
<dbReference type="EMBL" id="QFQP01000001">
    <property type="protein sequence ID" value="PZR18306.1"/>
    <property type="molecule type" value="Genomic_DNA"/>
</dbReference>
<organism evidence="8 9">
    <name type="scientific">Archangium gephyra</name>
    <dbReference type="NCBI Taxonomy" id="48"/>
    <lineage>
        <taxon>Bacteria</taxon>
        <taxon>Pseudomonadati</taxon>
        <taxon>Myxococcota</taxon>
        <taxon>Myxococcia</taxon>
        <taxon>Myxococcales</taxon>
        <taxon>Cystobacterineae</taxon>
        <taxon>Archangiaceae</taxon>
        <taxon>Archangium</taxon>
    </lineage>
</organism>
<comment type="caution">
    <text evidence="8">The sequence shown here is derived from an EMBL/GenBank/DDBJ whole genome shotgun (WGS) entry which is preliminary data.</text>
</comment>
<keyword evidence="5" id="KW-0408">Iron</keyword>
<evidence type="ECO:0000256" key="4">
    <source>
        <dbReference type="ARBA" id="ARBA00022723"/>
    </source>
</evidence>
<dbReference type="AlphaFoldDB" id="A0A2W5U1E0"/>
<dbReference type="InterPro" id="IPR019795">
    <property type="entry name" value="Globin_bac-like_CS"/>
</dbReference>
<dbReference type="GO" id="GO:0005344">
    <property type="term" value="F:oxygen carrier activity"/>
    <property type="evidence" value="ECO:0007669"/>
    <property type="project" value="InterPro"/>
</dbReference>
<dbReference type="Gene3D" id="1.10.490.10">
    <property type="entry name" value="Globins"/>
    <property type="match status" value="1"/>
</dbReference>
<protein>
    <submittedName>
        <fullName evidence="8">Cyanoglobin</fullName>
    </submittedName>
</protein>
<dbReference type="PANTHER" id="PTHR47366:SF1">
    <property type="entry name" value="TWO-ON-TWO HEMOGLOBIN-3"/>
    <property type="match status" value="1"/>
</dbReference>